<sequence>MNSTRATLAIDVGASKIAGALVSDTFEILHHEIVPARTALYGDADPDLAITKALISSLLQIAKEKNLEVTKGGACFAEYVTPDQLLNSKDQIAWSVQPKEDFAALSGFAWTIESDVRAMALAEARAGGFGDFLFVTVSSGISHALVIGGKPWAGATGEAIGFGITQIDNSQESPILEQFSSGLGIARRYQKATNQDVTSAEIVFAQYEKDPVAKEVIDSAAAVLGKSLAAMVDYLDPAKIVIGGGLWLGSDLYRNLILQSYEKYVTKRRKAPELANSVAGNNSAVIGAAIAAS</sequence>
<proteinExistence type="predicted"/>
<name>A0A6J6BWG1_9ZZZZ</name>
<protein>
    <submittedName>
        <fullName evidence="1">Unannotated protein</fullName>
    </submittedName>
</protein>
<dbReference type="SUPFAM" id="SSF53067">
    <property type="entry name" value="Actin-like ATPase domain"/>
    <property type="match status" value="1"/>
</dbReference>
<dbReference type="EMBL" id="CAEZSK010000112">
    <property type="protein sequence ID" value="CAB4543521.1"/>
    <property type="molecule type" value="Genomic_DNA"/>
</dbReference>
<reference evidence="1" key="1">
    <citation type="submission" date="2020-05" db="EMBL/GenBank/DDBJ databases">
        <authorList>
            <person name="Chiriac C."/>
            <person name="Salcher M."/>
            <person name="Ghai R."/>
            <person name="Kavagutti S V."/>
        </authorList>
    </citation>
    <scope>NUCLEOTIDE SEQUENCE</scope>
</reference>
<accession>A0A6J6BWG1</accession>
<dbReference type="Pfam" id="PF00480">
    <property type="entry name" value="ROK"/>
    <property type="match status" value="1"/>
</dbReference>
<dbReference type="PANTHER" id="PTHR18964:SF149">
    <property type="entry name" value="BIFUNCTIONAL UDP-N-ACETYLGLUCOSAMINE 2-EPIMERASE_N-ACETYLMANNOSAMINE KINASE"/>
    <property type="match status" value="1"/>
</dbReference>
<dbReference type="AlphaFoldDB" id="A0A6J6BWG1"/>
<dbReference type="InterPro" id="IPR043129">
    <property type="entry name" value="ATPase_NBD"/>
</dbReference>
<evidence type="ECO:0000313" key="1">
    <source>
        <dbReference type="EMBL" id="CAB4543521.1"/>
    </source>
</evidence>
<dbReference type="PANTHER" id="PTHR18964">
    <property type="entry name" value="ROK (REPRESSOR, ORF, KINASE) FAMILY"/>
    <property type="match status" value="1"/>
</dbReference>
<dbReference type="Gene3D" id="3.30.420.40">
    <property type="match status" value="2"/>
</dbReference>
<dbReference type="InterPro" id="IPR000600">
    <property type="entry name" value="ROK"/>
</dbReference>
<gene>
    <name evidence="1" type="ORF">UFOPK1419_00749</name>
</gene>
<organism evidence="1">
    <name type="scientific">freshwater metagenome</name>
    <dbReference type="NCBI Taxonomy" id="449393"/>
    <lineage>
        <taxon>unclassified sequences</taxon>
        <taxon>metagenomes</taxon>
        <taxon>ecological metagenomes</taxon>
    </lineage>
</organism>